<dbReference type="InterPro" id="IPR005247">
    <property type="entry name" value="YbhB_YbcL/LppC-like"/>
</dbReference>
<evidence type="ECO:0000313" key="4">
    <source>
        <dbReference type="Proteomes" id="UP000500953"/>
    </source>
</evidence>
<evidence type="ECO:0000256" key="1">
    <source>
        <dbReference type="ARBA" id="ARBA00007120"/>
    </source>
</evidence>
<dbReference type="PANTHER" id="PTHR30289">
    <property type="entry name" value="UNCHARACTERIZED PROTEIN YBCL-RELATED"/>
    <property type="match status" value="1"/>
</dbReference>
<sequence length="178" mass="18864">MTGDRVRFISAALLMFMLTAAPAGAGLPVTTGIRVTSTAFDDGAPIPTIYTCAGKNEPPPLTWTVPPKTVRAAMIVDDPDGVRGLVTHWVVSDIPTTTTSTEEGQAPEGGTVSLNTPGRADYFGPCPPPGTGVHHYRFTVYALSRRLALRPDTPVRNSRSAIQDASIAEGRLVGTYTR</sequence>
<dbReference type="InterPro" id="IPR036610">
    <property type="entry name" value="PEBP-like_sf"/>
</dbReference>
<dbReference type="RefSeq" id="WP_167488788.1">
    <property type="nucleotide sequence ID" value="NZ_CP046173.1"/>
</dbReference>
<dbReference type="InterPro" id="IPR008914">
    <property type="entry name" value="PEBP"/>
</dbReference>
<evidence type="ECO:0000313" key="3">
    <source>
        <dbReference type="EMBL" id="QIS21495.1"/>
    </source>
</evidence>
<comment type="similarity">
    <text evidence="1">Belongs to the UPF0098 family.</text>
</comment>
<dbReference type="Gene3D" id="3.90.280.10">
    <property type="entry name" value="PEBP-like"/>
    <property type="match status" value="1"/>
</dbReference>
<dbReference type="Pfam" id="PF01161">
    <property type="entry name" value="PBP"/>
    <property type="match status" value="1"/>
</dbReference>
<name>A0A6G9Z7A9_9NOCA</name>
<dbReference type="SUPFAM" id="SSF49777">
    <property type="entry name" value="PEBP-like"/>
    <property type="match status" value="1"/>
</dbReference>
<accession>A0A6G9Z7A9</accession>
<protein>
    <submittedName>
        <fullName evidence="3">YbhB/YbcL family Raf kinase inhibitor-like protein</fullName>
    </submittedName>
</protein>
<reference evidence="3 4" key="1">
    <citation type="journal article" date="2019" name="ACS Chem. Biol.">
        <title>Identification and Mobilization of a Cryptic Antibiotic Biosynthesis Gene Locus from a Human-Pathogenic Nocardia Isolate.</title>
        <authorList>
            <person name="Herisse M."/>
            <person name="Ishida K."/>
            <person name="Porter J.L."/>
            <person name="Howden B."/>
            <person name="Hertweck C."/>
            <person name="Stinear T.P."/>
            <person name="Pidot S.J."/>
        </authorList>
    </citation>
    <scope>NUCLEOTIDE SEQUENCE [LARGE SCALE GENOMIC DNA]</scope>
    <source>
        <strain evidence="3 4">AUSMDU00012715</strain>
    </source>
</reference>
<dbReference type="Proteomes" id="UP000500953">
    <property type="component" value="Chromosome"/>
</dbReference>
<dbReference type="NCBIfam" id="TIGR00481">
    <property type="entry name" value="YbhB/YbcL family Raf kinase inhibitor-like protein"/>
    <property type="match status" value="1"/>
</dbReference>
<keyword evidence="2" id="KW-0732">Signal</keyword>
<dbReference type="EMBL" id="CP046173">
    <property type="protein sequence ID" value="QIS21495.1"/>
    <property type="molecule type" value="Genomic_DNA"/>
</dbReference>
<feature type="signal peptide" evidence="2">
    <location>
        <begin position="1"/>
        <end position="25"/>
    </location>
</feature>
<dbReference type="AlphaFoldDB" id="A0A6G9Z7A9"/>
<feature type="chain" id="PRO_5026131883" evidence="2">
    <location>
        <begin position="26"/>
        <end position="178"/>
    </location>
</feature>
<proteinExistence type="inferred from homology"/>
<dbReference type="CDD" id="cd00865">
    <property type="entry name" value="PEBP_bact_arch"/>
    <property type="match status" value="1"/>
</dbReference>
<evidence type="ECO:0000256" key="2">
    <source>
        <dbReference type="SAM" id="SignalP"/>
    </source>
</evidence>
<gene>
    <name evidence="3" type="ORF">F6W96_27325</name>
</gene>
<organism evidence="3 4">
    <name type="scientific">Nocardia terpenica</name>
    <dbReference type="NCBI Taxonomy" id="455432"/>
    <lineage>
        <taxon>Bacteria</taxon>
        <taxon>Bacillati</taxon>
        <taxon>Actinomycetota</taxon>
        <taxon>Actinomycetes</taxon>
        <taxon>Mycobacteriales</taxon>
        <taxon>Nocardiaceae</taxon>
        <taxon>Nocardia</taxon>
    </lineage>
</organism>
<dbReference type="PANTHER" id="PTHR30289:SF1">
    <property type="entry name" value="PEBP (PHOSPHATIDYLETHANOLAMINE-BINDING PROTEIN) FAMILY PROTEIN"/>
    <property type="match status" value="1"/>
</dbReference>